<sequence length="97" mass="10951">MSHNWKAYPYYTSIEAITGRDFRRQGRNSMAPAVCHFISCKLKIVRSAIGHQNKGPGTHKNHQIPEQLAKTRSSRRTVGPDSRKHHQQSATAVISDN</sequence>
<proteinExistence type="predicted"/>
<organism evidence="2 3">
    <name type="scientific">Rhizopus microsporus</name>
    <dbReference type="NCBI Taxonomy" id="58291"/>
    <lineage>
        <taxon>Eukaryota</taxon>
        <taxon>Fungi</taxon>
        <taxon>Fungi incertae sedis</taxon>
        <taxon>Mucoromycota</taxon>
        <taxon>Mucoromycotina</taxon>
        <taxon>Mucoromycetes</taxon>
        <taxon>Mucorales</taxon>
        <taxon>Mucorineae</taxon>
        <taxon>Rhizopodaceae</taxon>
        <taxon>Rhizopus</taxon>
    </lineage>
</organism>
<name>A0A1X0S9Z9_RHIZD</name>
<evidence type="ECO:0000313" key="2">
    <source>
        <dbReference type="EMBL" id="ORE21039.1"/>
    </source>
</evidence>
<reference evidence="2 3" key="1">
    <citation type="journal article" date="2016" name="Proc. Natl. Acad. Sci. U.S.A.">
        <title>Lipid metabolic changes in an early divergent fungus govern the establishment of a mutualistic symbiosis with endobacteria.</title>
        <authorList>
            <person name="Lastovetsky O.A."/>
            <person name="Gaspar M.L."/>
            <person name="Mondo S.J."/>
            <person name="LaButti K.M."/>
            <person name="Sandor L."/>
            <person name="Grigoriev I.V."/>
            <person name="Henry S.A."/>
            <person name="Pawlowska T.E."/>
        </authorList>
    </citation>
    <scope>NUCLEOTIDE SEQUENCE [LARGE SCALE GENOMIC DNA]</scope>
    <source>
        <strain evidence="2 3">ATCC 11559</strain>
    </source>
</reference>
<protein>
    <submittedName>
        <fullName evidence="2">Uncharacterized protein</fullName>
    </submittedName>
</protein>
<dbReference type="EMBL" id="KV921285">
    <property type="protein sequence ID" value="ORE21039.1"/>
    <property type="molecule type" value="Genomic_DNA"/>
</dbReference>
<feature type="region of interest" description="Disordered" evidence="1">
    <location>
        <begin position="51"/>
        <end position="97"/>
    </location>
</feature>
<evidence type="ECO:0000256" key="1">
    <source>
        <dbReference type="SAM" id="MobiDB-lite"/>
    </source>
</evidence>
<dbReference type="Proteomes" id="UP000242381">
    <property type="component" value="Unassembled WGS sequence"/>
</dbReference>
<gene>
    <name evidence="2" type="ORF">BCV71DRAFT_289146</name>
</gene>
<feature type="compositionally biased region" description="Polar residues" evidence="1">
    <location>
        <begin position="88"/>
        <end position="97"/>
    </location>
</feature>
<evidence type="ECO:0000313" key="3">
    <source>
        <dbReference type="Proteomes" id="UP000242381"/>
    </source>
</evidence>
<dbReference type="AlphaFoldDB" id="A0A1X0S9Z9"/>
<accession>A0A1X0S9Z9</accession>